<evidence type="ECO:0000313" key="1">
    <source>
        <dbReference type="EMBL" id="MBB5353481.1"/>
    </source>
</evidence>
<sequence>MLRNSGLLLALCTLLFASCMEDSKVVKISKDGSGILQERDFRRTWDEEKDVEMPNAEELLEKAASLGPDVTVTSAKISQNPRGWFGYEIVYAFPDINDLVIHASGKQNAEKPQDDLIVRFHMENGQLEANFENPLWTAAKAKPITGTDGPTIDPYADAPGPRAEGLKISLGPSIDPQSDEWKRMTRGMRKGIFIQIDGALKETNASFQRGELYSLMDFDLGKMNESGELENFDQLSPASREGMQQLVEELDGFQVDLQQPVRFVFE</sequence>
<dbReference type="PROSITE" id="PS51257">
    <property type="entry name" value="PROKAR_LIPOPROTEIN"/>
    <property type="match status" value="1"/>
</dbReference>
<keyword evidence="2" id="KW-1185">Reference proteome</keyword>
<evidence type="ECO:0008006" key="3">
    <source>
        <dbReference type="Google" id="ProtNLM"/>
    </source>
</evidence>
<name>A0A840VLH7_9BACT</name>
<comment type="caution">
    <text evidence="1">The sequence shown here is derived from an EMBL/GenBank/DDBJ whole genome shotgun (WGS) entry which is preliminary data.</text>
</comment>
<dbReference type="AlphaFoldDB" id="A0A840VLH7"/>
<proteinExistence type="predicted"/>
<accession>A0A840VLH7</accession>
<reference evidence="1 2" key="1">
    <citation type="submission" date="2020-08" db="EMBL/GenBank/DDBJ databases">
        <title>Genomic Encyclopedia of Type Strains, Phase IV (KMG-IV): sequencing the most valuable type-strain genomes for metagenomic binning, comparative biology and taxonomic classification.</title>
        <authorList>
            <person name="Goeker M."/>
        </authorList>
    </citation>
    <scope>NUCLEOTIDE SEQUENCE [LARGE SCALE GENOMIC DNA]</scope>
    <source>
        <strain evidence="1 2">YC6886</strain>
    </source>
</reference>
<dbReference type="RefSeq" id="WP_184021407.1">
    <property type="nucleotide sequence ID" value="NZ_JACHFD010000027.1"/>
</dbReference>
<protein>
    <recommendedName>
        <fullName evidence="3">Lipoprotein</fullName>
    </recommendedName>
</protein>
<evidence type="ECO:0000313" key="2">
    <source>
        <dbReference type="Proteomes" id="UP000557717"/>
    </source>
</evidence>
<dbReference type="Proteomes" id="UP000557717">
    <property type="component" value="Unassembled WGS sequence"/>
</dbReference>
<dbReference type="EMBL" id="JACHFD010000027">
    <property type="protein sequence ID" value="MBB5353481.1"/>
    <property type="molecule type" value="Genomic_DNA"/>
</dbReference>
<organism evidence="1 2">
    <name type="scientific">Haloferula luteola</name>
    <dbReference type="NCBI Taxonomy" id="595692"/>
    <lineage>
        <taxon>Bacteria</taxon>
        <taxon>Pseudomonadati</taxon>
        <taxon>Verrucomicrobiota</taxon>
        <taxon>Verrucomicrobiia</taxon>
        <taxon>Verrucomicrobiales</taxon>
        <taxon>Verrucomicrobiaceae</taxon>
        <taxon>Haloferula</taxon>
    </lineage>
</organism>
<gene>
    <name evidence="1" type="ORF">HNR46_003742</name>
</gene>